<dbReference type="PANTHER" id="PTHR11106">
    <property type="entry name" value="GANGLIOSIDE INDUCED DIFFERENTIATION ASSOCIATED PROTEIN 2-RELATED"/>
    <property type="match status" value="1"/>
</dbReference>
<reference evidence="2" key="1">
    <citation type="submission" date="2023-03" db="EMBL/GenBank/DDBJ databases">
        <authorList>
            <person name="Shen W."/>
            <person name="Cai J."/>
        </authorList>
    </citation>
    <scope>NUCLEOTIDE SEQUENCE</scope>
    <source>
        <strain evidence="2">P66-3</strain>
    </source>
</reference>
<dbReference type="Pfam" id="PF01661">
    <property type="entry name" value="Macro"/>
    <property type="match status" value="1"/>
</dbReference>
<accession>A0ABU3FA19</accession>
<dbReference type="InterPro" id="IPR002589">
    <property type="entry name" value="Macro_dom"/>
</dbReference>
<dbReference type="Proteomes" id="UP001181046">
    <property type="component" value="Unassembled WGS sequence"/>
</dbReference>
<feature type="domain" description="Macro" evidence="1">
    <location>
        <begin position="1"/>
        <end position="163"/>
    </location>
</feature>
<protein>
    <submittedName>
        <fullName evidence="2">Macro domain-containing protein</fullName>
    </submittedName>
</protein>
<evidence type="ECO:0000259" key="1">
    <source>
        <dbReference type="PROSITE" id="PS51154"/>
    </source>
</evidence>
<comment type="caution">
    <text evidence="2">The sequence shown here is derived from an EMBL/GenBank/DDBJ whole genome shotgun (WGS) entry which is preliminary data.</text>
</comment>
<dbReference type="SMART" id="SM00506">
    <property type="entry name" value="A1pp"/>
    <property type="match status" value="1"/>
</dbReference>
<keyword evidence="3" id="KW-1185">Reference proteome</keyword>
<dbReference type="PANTHER" id="PTHR11106:SF27">
    <property type="entry name" value="MACRO DOMAIN-CONTAINING PROTEIN"/>
    <property type="match status" value="1"/>
</dbReference>
<proteinExistence type="predicted"/>
<dbReference type="RefSeq" id="WP_137618911.1">
    <property type="nucleotide sequence ID" value="NZ_BJDX01000006.1"/>
</dbReference>
<gene>
    <name evidence="2" type="ORF">P7H27_03910</name>
</gene>
<dbReference type="SUPFAM" id="SSF52949">
    <property type="entry name" value="Macro domain-like"/>
    <property type="match status" value="1"/>
</dbReference>
<evidence type="ECO:0000313" key="3">
    <source>
        <dbReference type="Proteomes" id="UP001181046"/>
    </source>
</evidence>
<sequence length="163" mass="17475">MIEIKLGDIAHLDFQVDAIVNAANAALIPGGGVDGALNRAAGPELKQAMEKIGGTTVGSAVITPAFALPANYVIHAVGPRYIDGKHNEAALLSAAYEAVFQFAHEYKLHSLALPVLSSGIYGYPKVDAAKILYEVANRPENQHFAMSVIVFTEEWLSIFEKLK</sequence>
<evidence type="ECO:0000313" key="2">
    <source>
        <dbReference type="EMBL" id="MDT2758902.1"/>
    </source>
</evidence>
<dbReference type="EMBL" id="JARQAJ010000001">
    <property type="protein sequence ID" value="MDT2758902.1"/>
    <property type="molecule type" value="Genomic_DNA"/>
</dbReference>
<dbReference type="PROSITE" id="PS51154">
    <property type="entry name" value="MACRO"/>
    <property type="match status" value="1"/>
</dbReference>
<dbReference type="Gene3D" id="3.40.220.10">
    <property type="entry name" value="Leucine Aminopeptidase, subunit E, domain 1"/>
    <property type="match status" value="1"/>
</dbReference>
<dbReference type="InterPro" id="IPR043472">
    <property type="entry name" value="Macro_dom-like"/>
</dbReference>
<name>A0ABU3FA19_9ENTE</name>
<organism evidence="2 3">
    <name type="scientific">Enterococcus xiangfangensis</name>
    <dbReference type="NCBI Taxonomy" id="1296537"/>
    <lineage>
        <taxon>Bacteria</taxon>
        <taxon>Bacillati</taxon>
        <taxon>Bacillota</taxon>
        <taxon>Bacilli</taxon>
        <taxon>Lactobacillales</taxon>
        <taxon>Enterococcaceae</taxon>
        <taxon>Enterococcus</taxon>
    </lineage>
</organism>